<sequence>MWTKASQREAGASSEALAKRIDGVGVKQLRMTAERCCFWCHFMITCIYCKVAGAYKNGLALVSQTITIFLKVTKGCAVDVFCFSKFQPGESRILQCHVSDIAKLRSTFCILSSCLFNYSRLSQETSASSLLSRYW</sequence>
<dbReference type="AlphaFoldDB" id="A0A2J6S171"/>
<dbReference type="Proteomes" id="UP000235786">
    <property type="component" value="Unassembled WGS sequence"/>
</dbReference>
<accession>A0A2J6S171</accession>
<gene>
    <name evidence="1" type="ORF">L207DRAFT_283053</name>
</gene>
<name>A0A2J6S171_HYAVF</name>
<protein>
    <submittedName>
        <fullName evidence="1">Uncharacterized protein</fullName>
    </submittedName>
</protein>
<dbReference type="EMBL" id="KZ613941">
    <property type="protein sequence ID" value="PMD44516.1"/>
    <property type="molecule type" value="Genomic_DNA"/>
</dbReference>
<proteinExistence type="predicted"/>
<evidence type="ECO:0000313" key="1">
    <source>
        <dbReference type="EMBL" id="PMD44516.1"/>
    </source>
</evidence>
<keyword evidence="2" id="KW-1185">Reference proteome</keyword>
<organism evidence="1 2">
    <name type="scientific">Hyaloscypha variabilis (strain UAMH 11265 / GT02V1 / F)</name>
    <name type="common">Meliniomyces variabilis</name>
    <dbReference type="NCBI Taxonomy" id="1149755"/>
    <lineage>
        <taxon>Eukaryota</taxon>
        <taxon>Fungi</taxon>
        <taxon>Dikarya</taxon>
        <taxon>Ascomycota</taxon>
        <taxon>Pezizomycotina</taxon>
        <taxon>Leotiomycetes</taxon>
        <taxon>Helotiales</taxon>
        <taxon>Hyaloscyphaceae</taxon>
        <taxon>Hyaloscypha</taxon>
        <taxon>Hyaloscypha variabilis</taxon>
    </lineage>
</organism>
<evidence type="ECO:0000313" key="2">
    <source>
        <dbReference type="Proteomes" id="UP000235786"/>
    </source>
</evidence>
<reference evidence="1 2" key="1">
    <citation type="submission" date="2016-04" db="EMBL/GenBank/DDBJ databases">
        <title>A degradative enzymes factory behind the ericoid mycorrhizal symbiosis.</title>
        <authorList>
            <consortium name="DOE Joint Genome Institute"/>
            <person name="Martino E."/>
            <person name="Morin E."/>
            <person name="Grelet G."/>
            <person name="Kuo A."/>
            <person name="Kohler A."/>
            <person name="Daghino S."/>
            <person name="Barry K."/>
            <person name="Choi C."/>
            <person name="Cichocki N."/>
            <person name="Clum A."/>
            <person name="Copeland A."/>
            <person name="Hainaut M."/>
            <person name="Haridas S."/>
            <person name="Labutti K."/>
            <person name="Lindquist E."/>
            <person name="Lipzen A."/>
            <person name="Khouja H.-R."/>
            <person name="Murat C."/>
            <person name="Ohm R."/>
            <person name="Olson A."/>
            <person name="Spatafora J."/>
            <person name="Veneault-Fourrey C."/>
            <person name="Henrissat B."/>
            <person name="Grigoriev I."/>
            <person name="Martin F."/>
            <person name="Perotto S."/>
        </authorList>
    </citation>
    <scope>NUCLEOTIDE SEQUENCE [LARGE SCALE GENOMIC DNA]</scope>
    <source>
        <strain evidence="1 2">F</strain>
    </source>
</reference>